<protein>
    <submittedName>
        <fullName evidence="1">Uncharacterized protein</fullName>
    </submittedName>
</protein>
<dbReference type="Proteomes" id="UP000184420">
    <property type="component" value="Unassembled WGS sequence"/>
</dbReference>
<keyword evidence="2" id="KW-1185">Reference proteome</keyword>
<evidence type="ECO:0000313" key="2">
    <source>
        <dbReference type="Proteomes" id="UP000184420"/>
    </source>
</evidence>
<name>A0A1M7K0L9_9BACT</name>
<dbReference type="AlphaFoldDB" id="A0A1M7K0L9"/>
<sequence>MESFSELDLIQATIVITSLTHKCEKSLEKLTERNSQQTLLINRIKGLKIALALIQKEIEGIAKNR</sequence>
<organism evidence="1 2">
    <name type="scientific">Chitinophaga jiangningensis</name>
    <dbReference type="NCBI Taxonomy" id="1419482"/>
    <lineage>
        <taxon>Bacteria</taxon>
        <taxon>Pseudomonadati</taxon>
        <taxon>Bacteroidota</taxon>
        <taxon>Chitinophagia</taxon>
        <taxon>Chitinophagales</taxon>
        <taxon>Chitinophagaceae</taxon>
        <taxon>Chitinophaga</taxon>
    </lineage>
</organism>
<dbReference type="EMBL" id="FRBL01000009">
    <property type="protein sequence ID" value="SHM58816.1"/>
    <property type="molecule type" value="Genomic_DNA"/>
</dbReference>
<evidence type="ECO:0000313" key="1">
    <source>
        <dbReference type="EMBL" id="SHM58816.1"/>
    </source>
</evidence>
<proteinExistence type="predicted"/>
<gene>
    <name evidence="1" type="ORF">SAMN05444266_10999</name>
</gene>
<accession>A0A1M7K0L9</accession>
<reference evidence="1 2" key="1">
    <citation type="submission" date="2016-11" db="EMBL/GenBank/DDBJ databases">
        <authorList>
            <person name="Jaros S."/>
            <person name="Januszkiewicz K."/>
            <person name="Wedrychowicz H."/>
        </authorList>
    </citation>
    <scope>NUCLEOTIDE SEQUENCE [LARGE SCALE GENOMIC DNA]</scope>
    <source>
        <strain evidence="1 2">DSM 27406</strain>
    </source>
</reference>